<evidence type="ECO:0000313" key="2">
    <source>
        <dbReference type="EMBL" id="RDE06138.1"/>
    </source>
</evidence>
<feature type="domain" description="BioF2-like acetyltransferase" evidence="1">
    <location>
        <begin position="104"/>
        <end position="250"/>
    </location>
</feature>
<dbReference type="GO" id="GO:0016740">
    <property type="term" value="F:transferase activity"/>
    <property type="evidence" value="ECO:0007669"/>
    <property type="project" value="UniProtKB-KW"/>
</dbReference>
<proteinExistence type="predicted"/>
<protein>
    <submittedName>
        <fullName evidence="2">GNAT family N-acetyltransferase</fullName>
    </submittedName>
</protein>
<comment type="caution">
    <text evidence="2">The sequence shown here is derived from an EMBL/GenBank/DDBJ whole genome shotgun (WGS) entry which is preliminary data.</text>
</comment>
<dbReference type="AlphaFoldDB" id="A0A369VUX2"/>
<dbReference type="InterPro" id="IPR038740">
    <property type="entry name" value="BioF2-like_GNAT_dom"/>
</dbReference>
<gene>
    <name evidence="2" type="ORF">DVW87_11280</name>
</gene>
<reference evidence="2 3" key="1">
    <citation type="submission" date="2018-07" db="EMBL/GenBank/DDBJ databases">
        <title>a novel species of Sphingomonas isolated from the rhizosphere soil of Araceae plant.</title>
        <authorList>
            <person name="Zhiyong W."/>
            <person name="Qinglan Z."/>
            <person name="Zhiwei F."/>
            <person name="Ding X."/>
            <person name="Gejiao W."/>
            <person name="Shixue Z."/>
        </authorList>
    </citation>
    <scope>NUCLEOTIDE SEQUENCE [LARGE SCALE GENOMIC DNA]</scope>
    <source>
        <strain evidence="2 3">WZY 27</strain>
    </source>
</reference>
<accession>A0A369VUX2</accession>
<dbReference type="InterPro" id="IPR016181">
    <property type="entry name" value="Acyl_CoA_acyltransferase"/>
</dbReference>
<keyword evidence="2" id="KW-0808">Transferase</keyword>
<dbReference type="Proteomes" id="UP000253918">
    <property type="component" value="Unassembled WGS sequence"/>
</dbReference>
<sequence length="306" mass="33340">MPAEQAATLPLRFQIGARTLARIDRRLWLVPLSLADALEARLPALPPLGRTNDGYLVTSLPVERAAALAWTAGGLIAFERQRYTRHWIDLTIGADAYLARLSGNTRSAIKRKTRKLAEASGGTLEIARFRTPDELAAFHPLARAVSATTYQERLMDAGLPDTAAFRTRAALQAAAGEVRAWLLSIAGTPVAYLFCPVEKGTVLYQYLGHDPAFNDLSPGAVLQMAATRDLLEEGGLQRFDFTEGEGQHKRQFATDGVPCVDLLLLRGTLANRAALASLRVFDGGAAAAKRAVQRLGLEEWARKVRR</sequence>
<dbReference type="SUPFAM" id="SSF55729">
    <property type="entry name" value="Acyl-CoA N-acyltransferases (Nat)"/>
    <property type="match status" value="1"/>
</dbReference>
<keyword evidence="3" id="KW-1185">Reference proteome</keyword>
<dbReference type="OrthoDB" id="3773784at2"/>
<dbReference type="EMBL" id="QQNB01000002">
    <property type="protein sequence ID" value="RDE06138.1"/>
    <property type="molecule type" value="Genomic_DNA"/>
</dbReference>
<name>A0A369VUX2_9SPHN</name>
<organism evidence="2 3">
    <name type="scientific">Sphingomonas aracearum</name>
    <dbReference type="NCBI Taxonomy" id="2283317"/>
    <lineage>
        <taxon>Bacteria</taxon>
        <taxon>Pseudomonadati</taxon>
        <taxon>Pseudomonadota</taxon>
        <taxon>Alphaproteobacteria</taxon>
        <taxon>Sphingomonadales</taxon>
        <taxon>Sphingomonadaceae</taxon>
        <taxon>Sphingomonas</taxon>
    </lineage>
</organism>
<evidence type="ECO:0000313" key="3">
    <source>
        <dbReference type="Proteomes" id="UP000253918"/>
    </source>
</evidence>
<dbReference type="Pfam" id="PF13480">
    <property type="entry name" value="Acetyltransf_6"/>
    <property type="match status" value="1"/>
</dbReference>
<dbReference type="Gene3D" id="3.40.630.30">
    <property type="match status" value="1"/>
</dbReference>
<evidence type="ECO:0000259" key="1">
    <source>
        <dbReference type="Pfam" id="PF13480"/>
    </source>
</evidence>